<dbReference type="SUPFAM" id="SSF56349">
    <property type="entry name" value="DNA breaking-rejoining enzymes"/>
    <property type="match status" value="1"/>
</dbReference>
<dbReference type="Gene3D" id="1.10.443.10">
    <property type="entry name" value="Intergrase catalytic core"/>
    <property type="match status" value="1"/>
</dbReference>
<keyword evidence="14" id="KW-1185">Reference proteome</keyword>
<evidence type="ECO:0000256" key="1">
    <source>
        <dbReference type="ARBA" id="ARBA00001641"/>
    </source>
</evidence>
<feature type="compositionally biased region" description="Low complexity" evidence="11">
    <location>
        <begin position="751"/>
        <end position="766"/>
    </location>
</feature>
<dbReference type="Pfam" id="PF14216">
    <property type="entry name" value="DUF4326"/>
    <property type="match status" value="1"/>
</dbReference>
<dbReference type="Gene3D" id="3.40.50.150">
    <property type="entry name" value="Vaccinia Virus protein VP39"/>
    <property type="match status" value="1"/>
</dbReference>
<feature type="compositionally biased region" description="Low complexity" evidence="11">
    <location>
        <begin position="2583"/>
        <end position="2592"/>
    </location>
</feature>
<dbReference type="InterPro" id="IPR013320">
    <property type="entry name" value="ConA-like_dom_sf"/>
</dbReference>
<organism evidence="13 14">
    <name type="scientific">Prorocentrum cordatum</name>
    <dbReference type="NCBI Taxonomy" id="2364126"/>
    <lineage>
        <taxon>Eukaryota</taxon>
        <taxon>Sar</taxon>
        <taxon>Alveolata</taxon>
        <taxon>Dinophyceae</taxon>
        <taxon>Prorocentrales</taxon>
        <taxon>Prorocentraceae</taxon>
        <taxon>Prorocentrum</taxon>
    </lineage>
</organism>
<dbReference type="SUPFAM" id="SSF49899">
    <property type="entry name" value="Concanavalin A-like lectins/glucanases"/>
    <property type="match status" value="2"/>
</dbReference>
<evidence type="ECO:0000256" key="7">
    <source>
        <dbReference type="ARBA" id="ARBA00023172"/>
    </source>
</evidence>
<evidence type="ECO:0000259" key="12">
    <source>
        <dbReference type="Pfam" id="PF14216"/>
    </source>
</evidence>
<keyword evidence="9" id="KW-0326">Glycosidase</keyword>
<keyword evidence="4" id="KW-0732">Signal</keyword>
<evidence type="ECO:0000256" key="5">
    <source>
        <dbReference type="ARBA" id="ARBA00022801"/>
    </source>
</evidence>
<dbReference type="InterPro" id="IPR025475">
    <property type="entry name" value="DUF4326"/>
</dbReference>
<keyword evidence="6" id="KW-0136">Cellulose degradation</keyword>
<dbReference type="SUPFAM" id="SSF53335">
    <property type="entry name" value="S-adenosyl-L-methionine-dependent methyltransferases"/>
    <property type="match status" value="1"/>
</dbReference>
<sequence length="2930" mass="311964">GRTYFGTRCVDGSFSNEDYLALNLLGKTFRYTVDLAGAGCGCNAALYLTSLHQNDQVSECEDYYCDANNVCGPPPAPHERVPFWLDSGFGSTTDSRRFGSALFWPPQPGGLRVTSAAFACMAAVLAGSAPSREGMDAPWTTVPRPSPVRYCGWCAGPLGRGESLALAEGGSLLEVCELCYIIGLIRQAAWRARLSVEERAALLDSARLLGALLSALAGLGLDGAEGAAAFPPVAPGLAAAAAVGRAAAAAPAGGGAGAPVVPGLAALPGLPGFGGGGAAGAPPAGGAVPDGGGAPPGGVGAALVGALAGGGGGPPGGPPPGAVPGAPAIPGVPIAVAGGPIAPAGGAQLGPLVDGPWRQAVILIGADWRRGVNLELSTFDAAGGISGTALFEVEEIGTTGPSGQYLSAQFRGASLAAEAMRLDGLFPPRGTGPAGLLHLRGQGPALCGEPAVPGRGVLHVEWLRLRSNRGFVEPWVRPSAFGGRGGGGALAGGAPAGGAAPDRLAAAAAARAQAATATPGRAGGGRGRRRPRSSSASRSDDDGESRFREAPSRGGSVRLLAEKRPGALYDEAMKNIGRVMGLREGADGSEVRAKVVGYLQAVVFGHHPPGQMRINTQRELQTLATALDLLECGCLADLSDVLMQRFKALELSLSDASWQVASELEIVPDAPPSLASMGEQDLARRAALLRRRLMDAKSRGALGGKGQGERSALRQRGQVAVSGGAEDASRTSPRLRRQRACSKVRREARPPRAAAAVAAGSTGAEAEPACGTDADCDGDPLAEWREWAGAASDLLREPFDVGPVLLNIVRQFPGSFGRFTRYSLEVKPREHPADMAGRLQRDLLPLPYPSITRSQIAQQGEDPLSDKEWEGRANAAQQAALVALGRRLLLATRAESALPPDLDWNVRLKDRKIGCGGDEISATHRLTLEQVLDGLPPPGVAASIEAADLATGFVREALLDPTLVLLPAALRRRAPTSARVWASLEEWHRIVRALHERGVVSAIPSSEIACRDGAPLLNGAFGVPKPRDEPVVCSDGERRPVLRLITNLIPSNACQECIVGDTPEMPTMSQLNGLVLTESEDLLWSGADRKAFFYVFRAPPVWWPYMVIGPPVPSELLGLKDGGATHICLRVIGMGWISAVGVTTHLHRNMLRRSASFPRGLPPSQEITRRRRLPFSVEKPCPPAWMVYIDNLEVAEVVSKSEATTLRGTVPELISEARACYAAAGSPGSPAKMASLTLWTLSKKRASMRLVRILLGRWVRVHCFRRPLAASFAYTWKWLGNPRAGGRFSVSVVEDLLMCLALSGLCVADLRLEVDPLVTASDASEAAGAVVYGYALSDRGRALAERRQRPANAACEEETALVTVFDGIGGGRRAFEILGLVPAVHLSFEVDPTAVRVARRSYPSTQHLGDVTEADPAALAALLRARGLNVARQGLDDPRAGLLDHMVRIVDGLRTAMPEASIDFLGENVASMPECDVLRLNQLFGRIPLEIEAGDVGWVRRPRLYWASWDLLPSFEAEPVVVRAKTQGVRRACKVALKAERPPLEEWLPPGAVCPGPAAGEPLPTFVRWAPRSQPRPRPAGIGECSAAELARWEAAGFASPPYQFRDKWCIHQADGRVEPPDATIREKLMGFPEGHTVPCMTSSQAKAEPAKYEALRRSLVGNTFQCEVVAWIISHRAVGAGLLVSVPSLGELHESARAWAGGRKLWAGDVTSLRCGRSEIDEGLRAKLDQAGGPIYVGRGSRRWGLAASRWGNPFTICPERSREDAVALFAGWIRTQPTFLQSLETLRGALLVCHCGPDQACHADILLAELAKRDVVEWREVDASRRIVMGLVMACHNNGADIRTDGASEALGKIFPRQEIDSGFWRWRKARQLVWDAAEHINVLECQGALMMIRWRARSVRRHQCVFLHLLDSMVNIGALSKHRSSSPQLNKVVRTFSAWELAMGARAVFGFTSSARNPADAPSRLRDGIKASTLARYRGAAQRFVDYLASNNLSLPFTWDDIDICLQDYLEHLWAEGATKGEANDTLSGVQHLLRTRRRYPGAWQLLTVWGRLEIPQRAPPMPAQVCTALAGWALSRGEVAFAAVLLVAFHLCLRAGEVLGLSGGVIFLKPCGRGVVSLPWTKTSCQKGAREQVTLDDPLVGAVVHMQLQRDSRLWPGTTRAFHDVFRAGLQQIGCRHLALSPCSLRRGGATHEFPLSGDLSKAPSSKKVSPLQTGPAAPAGAVALAAAFAVRAAAAAAPVGKKAPPKATCPDQLRIAGFEGAPKGAVSIVPTGWMDPFGAVEVEVRHGSEIVPQMSSRSYFASTCNAGKYNNTEYVRMPLLGKTLRYKMDVKGAGCGCNAAFYLTSMGHNEHESECFDYYCDANNVCGQTCAEIDIQEANMYAFHATLHGAKDAFGVAAGEGGGGPGWNGPRDWGKDDYGPDSKCIDTNFPYEVAVSFPTDESTGSLEAMWVSLSQDKGASPCRISLNLDSYDRMQEMTTELKRGMTPIVSYWADDDMLWLDGPGDDHAGLCPRDDKKKCAESVRFFDFSIADISDEDSPVPSSRPTEQKPASDVGAWNWEASDSTTASTPAQPPAMEPPGSESPPSSTMQTIGSLGWDSDDEGVATDLDRGSVVEGGQCVEFDNWRKAVVGGRAVQMSLGKAGYGVKTSWEHCRRLCVEDEKCKQVVFYKPSGACFGTTEAQGHDQDNMGGSNVDFISAQCNDACAEFNNWRKSEAGDEISLGKHKYGDVAEDWPTCRDWCAAEEKCKQVVYYRPERKCYGMSGTSDDDEDNMGGNNPNFVSAHCRQAGAAAGSELASLLHGMDTDDDIVVMQKKHAGLSGPAVPAEDSRRWLVACSGAAALAALAVCGVAAAGAKRRRHLHAATPMETLRRIASGGEVASADHGLLRVNFSAERLLEVGGQAPSKRGLPGVAEGAVVEMPPLCL</sequence>
<feature type="non-terminal residue" evidence="13">
    <location>
        <position position="1"/>
    </location>
</feature>
<reference evidence="13" key="1">
    <citation type="submission" date="2023-10" db="EMBL/GenBank/DDBJ databases">
        <authorList>
            <person name="Chen Y."/>
            <person name="Shah S."/>
            <person name="Dougan E. K."/>
            <person name="Thang M."/>
            <person name="Chan C."/>
        </authorList>
    </citation>
    <scope>NUCLEOTIDE SEQUENCE [LARGE SCALE GENOMIC DNA]</scope>
</reference>
<comment type="catalytic activity">
    <reaction evidence="1">
        <text>Hydrolysis of (1-&gt;4)-beta-D-glucosidic linkages in cellulose and cellotetraose, releasing cellobiose from the non-reducing ends of the chains.</text>
        <dbReference type="EC" id="3.2.1.91"/>
    </reaction>
</comment>
<evidence type="ECO:0000256" key="2">
    <source>
        <dbReference type="ARBA" id="ARBA00006044"/>
    </source>
</evidence>
<dbReference type="Gene3D" id="2.70.100.10">
    <property type="entry name" value="Glycoside hydrolase, family 7, domain"/>
    <property type="match status" value="2"/>
</dbReference>
<keyword evidence="10" id="KW-0624">Polysaccharide degradation</keyword>
<feature type="domain" description="DUF4326" evidence="12">
    <location>
        <begin position="1734"/>
        <end position="1809"/>
    </location>
</feature>
<dbReference type="Proteomes" id="UP001189429">
    <property type="component" value="Unassembled WGS sequence"/>
</dbReference>
<evidence type="ECO:0000313" key="14">
    <source>
        <dbReference type="Proteomes" id="UP001189429"/>
    </source>
</evidence>
<evidence type="ECO:0000313" key="13">
    <source>
        <dbReference type="EMBL" id="CAK0851483.1"/>
    </source>
</evidence>
<feature type="region of interest" description="Disordered" evidence="11">
    <location>
        <begin position="699"/>
        <end position="770"/>
    </location>
</feature>
<proteinExistence type="inferred from homology"/>
<comment type="similarity">
    <text evidence="2">Belongs to the glycosyl hydrolase 7 (cellulase C) family.</text>
</comment>
<protein>
    <recommendedName>
        <fullName evidence="3">cellulose 1,4-beta-cellobiosidase (non-reducing end)</fullName>
        <ecNumber evidence="3">3.2.1.91</ecNumber>
    </recommendedName>
</protein>
<dbReference type="InterPro" id="IPR037019">
    <property type="entry name" value="Glyco_hydro_7_sf"/>
</dbReference>
<comment type="caution">
    <text evidence="13">The sequence shown here is derived from an EMBL/GenBank/DDBJ whole genome shotgun (WGS) entry which is preliminary data.</text>
</comment>
<keyword evidence="5" id="KW-0378">Hydrolase</keyword>
<feature type="compositionally biased region" description="Polar residues" evidence="11">
    <location>
        <begin position="2566"/>
        <end position="2575"/>
    </location>
</feature>
<dbReference type="EMBL" id="CAUYUJ010015244">
    <property type="protein sequence ID" value="CAK0851483.1"/>
    <property type="molecule type" value="Genomic_DNA"/>
</dbReference>
<evidence type="ECO:0000256" key="8">
    <source>
        <dbReference type="ARBA" id="ARBA00023277"/>
    </source>
</evidence>
<name>A0ABN9TYR9_9DINO</name>
<evidence type="ECO:0000256" key="11">
    <source>
        <dbReference type="SAM" id="MobiDB-lite"/>
    </source>
</evidence>
<evidence type="ECO:0000256" key="6">
    <source>
        <dbReference type="ARBA" id="ARBA00023001"/>
    </source>
</evidence>
<accession>A0ABN9TYR9</accession>
<dbReference type="PANTHER" id="PTHR33753">
    <property type="entry name" value="1,4-BETA-D-GLUCAN CELLOBIOHYDROLASE B"/>
    <property type="match status" value="1"/>
</dbReference>
<evidence type="ECO:0000256" key="10">
    <source>
        <dbReference type="ARBA" id="ARBA00023326"/>
    </source>
</evidence>
<gene>
    <name evidence="13" type="ORF">PCOR1329_LOCUS43635</name>
</gene>
<dbReference type="InterPro" id="IPR001722">
    <property type="entry name" value="Glyco_hydro_7"/>
</dbReference>
<dbReference type="InterPro" id="IPR029063">
    <property type="entry name" value="SAM-dependent_MTases_sf"/>
</dbReference>
<keyword evidence="8" id="KW-0119">Carbohydrate metabolism</keyword>
<feature type="compositionally biased region" description="Low complexity" evidence="11">
    <location>
        <begin position="510"/>
        <end position="520"/>
    </location>
</feature>
<evidence type="ECO:0000256" key="3">
    <source>
        <dbReference type="ARBA" id="ARBA00012561"/>
    </source>
</evidence>
<keyword evidence="7" id="KW-0233">DNA recombination</keyword>
<feature type="region of interest" description="Disordered" evidence="11">
    <location>
        <begin position="510"/>
        <end position="556"/>
    </location>
</feature>
<feature type="compositionally biased region" description="Basic and acidic residues" evidence="11">
    <location>
        <begin position="538"/>
        <end position="551"/>
    </location>
</feature>
<evidence type="ECO:0000256" key="4">
    <source>
        <dbReference type="ARBA" id="ARBA00022729"/>
    </source>
</evidence>
<evidence type="ECO:0000256" key="9">
    <source>
        <dbReference type="ARBA" id="ARBA00023295"/>
    </source>
</evidence>
<dbReference type="PANTHER" id="PTHR33753:SF2">
    <property type="entry name" value="GLYCOSIDE HYDROLASE FAMILY 7 PROTEIN"/>
    <property type="match status" value="1"/>
</dbReference>
<dbReference type="InterPro" id="IPR011010">
    <property type="entry name" value="DNA_brk_join_enz"/>
</dbReference>
<feature type="region of interest" description="Disordered" evidence="11">
    <location>
        <begin position="2539"/>
        <end position="2614"/>
    </location>
</feature>
<dbReference type="EC" id="3.2.1.91" evidence="3"/>
<dbReference type="InterPro" id="IPR013762">
    <property type="entry name" value="Integrase-like_cat_sf"/>
</dbReference>
<feature type="compositionally biased region" description="Basic residues" evidence="11">
    <location>
        <begin position="733"/>
        <end position="743"/>
    </location>
</feature>